<comment type="caution">
    <text evidence="1">The sequence shown here is derived from an EMBL/GenBank/DDBJ whole genome shotgun (WGS) entry which is preliminary data.</text>
</comment>
<dbReference type="RefSeq" id="WP_171580642.1">
    <property type="nucleotide sequence ID" value="NZ_JAAVLX010000005.1"/>
</dbReference>
<accession>A0A7Y4LWP9</accession>
<organism evidence="1 2">
    <name type="scientific">Bradyrhizobium australiense</name>
    <dbReference type="NCBI Taxonomy" id="2721161"/>
    <lineage>
        <taxon>Bacteria</taxon>
        <taxon>Pseudomonadati</taxon>
        <taxon>Pseudomonadota</taxon>
        <taxon>Alphaproteobacteria</taxon>
        <taxon>Hyphomicrobiales</taxon>
        <taxon>Nitrobacteraceae</taxon>
        <taxon>Bradyrhizobium</taxon>
    </lineage>
</organism>
<name>A0A7Y4LWP9_9BRAD</name>
<sequence>MGCSASSADAVRSDQGRFIRDNVSKWWWENAYKTIIVDTRSGSIKLGDAAVTDWFIQQKKVDGDWDFVASSADTRVDRVAADHFRLRVPREKSEPIEFVFVMNGFSIYTGTCDALY</sequence>
<keyword evidence="2" id="KW-1185">Reference proteome</keyword>
<evidence type="ECO:0000313" key="2">
    <source>
        <dbReference type="Proteomes" id="UP000544122"/>
    </source>
</evidence>
<dbReference type="EMBL" id="JAAVLX010000005">
    <property type="protein sequence ID" value="NOJ41384.1"/>
    <property type="molecule type" value="Genomic_DNA"/>
</dbReference>
<dbReference type="Proteomes" id="UP000544122">
    <property type="component" value="Unassembled WGS sequence"/>
</dbReference>
<gene>
    <name evidence="1" type="ORF">HCN58_17530</name>
</gene>
<dbReference type="AlphaFoldDB" id="A0A7Y4LWP9"/>
<proteinExistence type="predicted"/>
<reference evidence="1 2" key="1">
    <citation type="submission" date="2020-03" db="EMBL/GenBank/DDBJ databases">
        <title>Bradyrhizobium diversity isolated from nodules of Indigofera sp.</title>
        <authorList>
            <person name="Klepa M."/>
            <person name="Helene L."/>
            <person name="Hungria M."/>
        </authorList>
    </citation>
    <scope>NUCLEOTIDE SEQUENCE [LARGE SCALE GENOMIC DNA]</scope>
    <source>
        <strain evidence="1 2">WSM 1791</strain>
    </source>
</reference>
<protein>
    <submittedName>
        <fullName evidence="1">Uncharacterized protein</fullName>
    </submittedName>
</protein>
<evidence type="ECO:0000313" key="1">
    <source>
        <dbReference type="EMBL" id="NOJ41384.1"/>
    </source>
</evidence>